<organism evidence="2 3">
    <name type="scientific">Natronospira proteinivora</name>
    <dbReference type="NCBI Taxonomy" id="1807133"/>
    <lineage>
        <taxon>Bacteria</taxon>
        <taxon>Pseudomonadati</taxon>
        <taxon>Pseudomonadota</taxon>
        <taxon>Gammaproteobacteria</taxon>
        <taxon>Natronospirales</taxon>
        <taxon>Natronospiraceae</taxon>
        <taxon>Natronospira</taxon>
    </lineage>
</organism>
<keyword evidence="3" id="KW-1185">Reference proteome</keyword>
<gene>
    <name evidence="2" type="ORF">J2T60_000568</name>
</gene>
<dbReference type="InterPro" id="IPR001466">
    <property type="entry name" value="Beta-lactam-related"/>
</dbReference>
<sequence>MHGLILGLLITPPLAADSNNARVTDVLSAYNDHPRVHSLIVARDGEIILEEVFRGPDTTTPVNIKSLAKTFMGALTGAALHQGLIDSMDTPVVSLLGERLPDESEPQLQEVTLAHLLTMSSGLQRTSGGGYGAWVNSANWVEHALTRPFVEAPGEAMQYSTGDFHILGAALTQASGQTLLALSREWIGGPLNIRIPAWDRDPQGIYFGGNNMRLSPRALLQLGELYRNDGVSNGERVLAEGWVETSWTPRVRSPWSGDDYGFGWFIRQAQGLDIYYGRGYGGQMLYVIPELALTVVITADPTPPSDRGGDVDRLHHILEQQLIPALREEAQNQLG</sequence>
<evidence type="ECO:0000313" key="3">
    <source>
        <dbReference type="Proteomes" id="UP001523550"/>
    </source>
</evidence>
<dbReference type="InterPro" id="IPR012338">
    <property type="entry name" value="Beta-lactam/transpept-like"/>
</dbReference>
<feature type="domain" description="Beta-lactamase-related" evidence="1">
    <location>
        <begin position="38"/>
        <end position="310"/>
    </location>
</feature>
<dbReference type="RefSeq" id="WP_253445156.1">
    <property type="nucleotide sequence ID" value="NZ_JALJYF010000001.1"/>
</dbReference>
<comment type="caution">
    <text evidence="2">The sequence shown here is derived from an EMBL/GenBank/DDBJ whole genome shotgun (WGS) entry which is preliminary data.</text>
</comment>
<dbReference type="EMBL" id="JALJYF010000001">
    <property type="protein sequence ID" value="MCP1726603.1"/>
    <property type="molecule type" value="Genomic_DNA"/>
</dbReference>
<dbReference type="InterPro" id="IPR050789">
    <property type="entry name" value="Diverse_Enzym_Activities"/>
</dbReference>
<evidence type="ECO:0000259" key="1">
    <source>
        <dbReference type="Pfam" id="PF00144"/>
    </source>
</evidence>
<protein>
    <submittedName>
        <fullName evidence="2">CubicO group peptidase (Beta-lactamase class C family)</fullName>
    </submittedName>
</protein>
<dbReference type="Gene3D" id="3.40.710.10">
    <property type="entry name" value="DD-peptidase/beta-lactamase superfamily"/>
    <property type="match status" value="1"/>
</dbReference>
<dbReference type="SUPFAM" id="SSF56601">
    <property type="entry name" value="beta-lactamase/transpeptidase-like"/>
    <property type="match status" value="1"/>
</dbReference>
<reference evidence="2 3" key="1">
    <citation type="submission" date="2022-03" db="EMBL/GenBank/DDBJ databases">
        <title>Genomic Encyclopedia of Type Strains, Phase III (KMG-III): the genomes of soil and plant-associated and newly described type strains.</title>
        <authorList>
            <person name="Whitman W."/>
        </authorList>
    </citation>
    <scope>NUCLEOTIDE SEQUENCE [LARGE SCALE GENOMIC DNA]</scope>
    <source>
        <strain evidence="2 3">BSker1</strain>
    </source>
</reference>
<dbReference type="Pfam" id="PF00144">
    <property type="entry name" value="Beta-lactamase"/>
    <property type="match status" value="1"/>
</dbReference>
<evidence type="ECO:0000313" key="2">
    <source>
        <dbReference type="EMBL" id="MCP1726603.1"/>
    </source>
</evidence>
<accession>A0ABT1G8C1</accession>
<name>A0ABT1G8C1_9GAMM</name>
<proteinExistence type="predicted"/>
<dbReference type="PANTHER" id="PTHR43283:SF7">
    <property type="entry name" value="BETA-LACTAMASE-RELATED DOMAIN-CONTAINING PROTEIN"/>
    <property type="match status" value="1"/>
</dbReference>
<dbReference type="Proteomes" id="UP001523550">
    <property type="component" value="Unassembled WGS sequence"/>
</dbReference>
<dbReference type="PANTHER" id="PTHR43283">
    <property type="entry name" value="BETA-LACTAMASE-RELATED"/>
    <property type="match status" value="1"/>
</dbReference>